<reference evidence="4" key="1">
    <citation type="journal article" date="2019" name="Int. J. Syst. Evol. Microbiol.">
        <title>The Global Catalogue of Microorganisms (GCM) 10K type strain sequencing project: providing services to taxonomists for standard genome sequencing and annotation.</title>
        <authorList>
            <consortium name="The Broad Institute Genomics Platform"/>
            <consortium name="The Broad Institute Genome Sequencing Center for Infectious Disease"/>
            <person name="Wu L."/>
            <person name="Ma J."/>
        </authorList>
    </citation>
    <scope>NUCLEOTIDE SEQUENCE [LARGE SCALE GENOMIC DNA]</scope>
    <source>
        <strain evidence="4">CCM 8681</strain>
    </source>
</reference>
<sequence>MKLLKIVVLFITLSCGYCIPAQTVYTTKTGEKYHKSTCHYLKYSKKEIKLDRAKALGYVACKVCKPTANNTKKKSNSTSLASKKEQKTTTSKKLTATQCTGKTKSGKRCKRKTKNTSGRCYQH</sequence>
<feature type="region of interest" description="Disordered" evidence="1">
    <location>
        <begin position="68"/>
        <end position="123"/>
    </location>
</feature>
<comment type="caution">
    <text evidence="3">The sequence shown here is derived from an EMBL/GenBank/DDBJ whole genome shotgun (WGS) entry which is preliminary data.</text>
</comment>
<dbReference type="InterPro" id="IPR035451">
    <property type="entry name" value="Ada-like_dom_sf"/>
</dbReference>
<evidence type="ECO:0000313" key="3">
    <source>
        <dbReference type="EMBL" id="GGI56968.1"/>
    </source>
</evidence>
<feature type="signal peptide" evidence="2">
    <location>
        <begin position="1"/>
        <end position="20"/>
    </location>
</feature>
<organism evidence="3 4">
    <name type="scientific">Winogradskyella haliclonae</name>
    <dbReference type="NCBI Taxonomy" id="2048558"/>
    <lineage>
        <taxon>Bacteria</taxon>
        <taxon>Pseudomonadati</taxon>
        <taxon>Bacteroidota</taxon>
        <taxon>Flavobacteriia</taxon>
        <taxon>Flavobacteriales</taxon>
        <taxon>Flavobacteriaceae</taxon>
        <taxon>Winogradskyella</taxon>
    </lineage>
</organism>
<feature type="chain" id="PRO_5046890647" evidence="2">
    <location>
        <begin position="21"/>
        <end position="123"/>
    </location>
</feature>
<dbReference type="Proteomes" id="UP000624701">
    <property type="component" value="Unassembled WGS sequence"/>
</dbReference>
<proteinExistence type="predicted"/>
<gene>
    <name evidence="3" type="ORF">GCM10011444_12770</name>
</gene>
<evidence type="ECO:0000256" key="2">
    <source>
        <dbReference type="SAM" id="SignalP"/>
    </source>
</evidence>
<evidence type="ECO:0000313" key="4">
    <source>
        <dbReference type="Proteomes" id="UP000624701"/>
    </source>
</evidence>
<keyword evidence="4" id="KW-1185">Reference proteome</keyword>
<name>A0ABQ2BYW3_9FLAO</name>
<evidence type="ECO:0000256" key="1">
    <source>
        <dbReference type="SAM" id="MobiDB-lite"/>
    </source>
</evidence>
<protein>
    <submittedName>
        <fullName evidence="3">Uncharacterized protein</fullName>
    </submittedName>
</protein>
<dbReference type="RefSeq" id="WP_188373853.1">
    <property type="nucleotide sequence ID" value="NZ_BMDQ01000001.1"/>
</dbReference>
<keyword evidence="2" id="KW-0732">Signal</keyword>
<dbReference type="SUPFAM" id="SSF57884">
    <property type="entry name" value="Ada DNA repair protein, N-terminal domain (N-Ada 10)"/>
    <property type="match status" value="1"/>
</dbReference>
<accession>A0ABQ2BYW3</accession>
<dbReference type="EMBL" id="BMDQ01000001">
    <property type="protein sequence ID" value="GGI56968.1"/>
    <property type="molecule type" value="Genomic_DNA"/>
</dbReference>
<feature type="compositionally biased region" description="Basic residues" evidence="1">
    <location>
        <begin position="104"/>
        <end position="114"/>
    </location>
</feature>